<dbReference type="PRINTS" id="PR00111">
    <property type="entry name" value="ABHYDROLASE"/>
</dbReference>
<dbReference type="PANTHER" id="PTHR43798">
    <property type="entry name" value="MONOACYLGLYCEROL LIPASE"/>
    <property type="match status" value="1"/>
</dbReference>
<proteinExistence type="predicted"/>
<evidence type="ECO:0000259" key="2">
    <source>
        <dbReference type="Pfam" id="PF00561"/>
    </source>
</evidence>
<reference evidence="3" key="1">
    <citation type="submission" date="2018-05" db="EMBL/GenBank/DDBJ databases">
        <authorList>
            <person name="Lanie J.A."/>
            <person name="Ng W.-L."/>
            <person name="Kazmierczak K.M."/>
            <person name="Andrzejewski T.M."/>
            <person name="Davidsen T.M."/>
            <person name="Wayne K.J."/>
            <person name="Tettelin H."/>
            <person name="Glass J.I."/>
            <person name="Rusch D."/>
            <person name="Podicherti R."/>
            <person name="Tsui H.-C.T."/>
            <person name="Winkler M.E."/>
        </authorList>
    </citation>
    <scope>NUCLEOTIDE SEQUENCE</scope>
    <source>
        <strain evidence="3">KNB</strain>
    </source>
</reference>
<accession>A0A2X0R9H4</accession>
<dbReference type="AlphaFoldDB" id="A0A2X0R9H4"/>
<dbReference type="InterPro" id="IPR029058">
    <property type="entry name" value="AB_hydrolase_fold"/>
</dbReference>
<organism evidence="3">
    <name type="scientific">Candidatus Nitrotoga fabula</name>
    <dbReference type="NCBI Taxonomy" id="2182327"/>
    <lineage>
        <taxon>Bacteria</taxon>
        <taxon>Pseudomonadati</taxon>
        <taxon>Pseudomonadota</taxon>
        <taxon>Betaproteobacteria</taxon>
        <taxon>Nitrosomonadales</taxon>
        <taxon>Gallionellaceae</taxon>
        <taxon>Candidatus Nitrotoga</taxon>
    </lineage>
</organism>
<name>A0A2X0R9H4_9PROT</name>
<feature type="domain" description="AB hydrolase-1" evidence="2">
    <location>
        <begin position="12"/>
        <end position="246"/>
    </location>
</feature>
<dbReference type="GO" id="GO:0016020">
    <property type="term" value="C:membrane"/>
    <property type="evidence" value="ECO:0007669"/>
    <property type="project" value="TreeGrafter"/>
</dbReference>
<dbReference type="SUPFAM" id="SSF53474">
    <property type="entry name" value="alpha/beta-Hydrolases"/>
    <property type="match status" value="1"/>
</dbReference>
<gene>
    <name evidence="3" type="primary">bioH</name>
    <name evidence="3" type="ORF">NITFAB_2365</name>
</gene>
<evidence type="ECO:0000313" key="3">
    <source>
        <dbReference type="EMBL" id="SPS06772.1"/>
    </source>
</evidence>
<dbReference type="EC" id="3.1.1.85" evidence="3"/>
<dbReference type="InterPro" id="IPR050266">
    <property type="entry name" value="AB_hydrolase_sf"/>
</dbReference>
<dbReference type="Gene3D" id="3.40.50.1820">
    <property type="entry name" value="alpha/beta hydrolase"/>
    <property type="match status" value="1"/>
</dbReference>
<dbReference type="PANTHER" id="PTHR43798:SF31">
    <property type="entry name" value="AB HYDROLASE SUPERFAMILY PROTEIN YCLE"/>
    <property type="match status" value="1"/>
</dbReference>
<dbReference type="Pfam" id="PF00561">
    <property type="entry name" value="Abhydrolase_1"/>
    <property type="match status" value="1"/>
</dbReference>
<dbReference type="EMBL" id="LS423452">
    <property type="protein sequence ID" value="SPS06772.1"/>
    <property type="molecule type" value="Genomic_DNA"/>
</dbReference>
<protein>
    <submittedName>
        <fullName evidence="3">Pimeloyl-[acyl-carrier protein] methyl ester esterase</fullName>
        <ecNumber evidence="3">3.1.1.85</ecNumber>
    </submittedName>
</protein>
<dbReference type="InterPro" id="IPR000073">
    <property type="entry name" value="AB_hydrolase_1"/>
</dbReference>
<dbReference type="GO" id="GO:0090499">
    <property type="term" value="F:pimelyl-[acyl-carrier protein] methyl ester esterase activity"/>
    <property type="evidence" value="ECO:0007669"/>
    <property type="project" value="UniProtKB-EC"/>
</dbReference>
<evidence type="ECO:0000256" key="1">
    <source>
        <dbReference type="ARBA" id="ARBA00022801"/>
    </source>
</evidence>
<keyword evidence="1 3" id="KW-0378">Hydrolase</keyword>
<sequence length="259" mass="29008">MNLHPESSGASPPLLLIPGWGMHCGIWERMAEQLALRFRVHCVDFPGYSNDHVVCPYDLDGLVHWFSDRWDSEYPGEPLALCGWSLGGLVALRWAHLVPHQVNKLVLIATTPSFVQRRGWEYAMPVATLDEFSVSFLENPEQTLKRFIAMQALGSENERRVLKDLRDHLCDSRQPNIAALREGLSILRDTDLRMLLPQITHSSLVIAGESDVLAVPAASVFLAQQLPNAQLFNIDGASHVPFLSHPDSVIQRMEVFLNG</sequence>